<keyword evidence="1" id="KW-0540">Nuclease</keyword>
<name>A0A3A0W480_STAGA</name>
<comment type="caution">
    <text evidence="1">The sequence shown here is derived from an EMBL/GenBank/DDBJ whole genome shotgun (WGS) entry which is preliminary data.</text>
</comment>
<keyword evidence="1" id="KW-0378">Hydrolase</keyword>
<dbReference type="AlphaFoldDB" id="A0A3A0W480"/>
<sequence>MKNLFFKEGKPYRIEDLMNSFDLDYVKTKELIKNFLNSGVMRVSKSYSDLEILLSDISVDNSKLDIEKDAFYFFKYVGAIQIANNYCILIYPKYMSISSIKKDLNNNFDKFKQLMDVIDKYENKKLQNVSIASDIDDIDDELLGIKLSILKNYYEHGLYNKESEEIKLNGDGKTLWNQTVNRSEAYIFNNIPFYLDVFTLENTLEENNIVQLIQRAIITEVSKDLDMLLDILGFDKVHLSEISLEELGPNEMLLNILEIELNNQFITIRQETVKKMIAYLNNISNNSDGNVTLVGTRAFNMIWEDVCSEIYGNDLDRTFEELDLLVPDPEISNKTLKSYVEKPKWQVENQSPFVSGNPLKLDVLSINSKGINIYDAKYYNISFHNKKVTGQPGINDITKQYLYELAFKKIINLNQLTVKNQFIMPKDDFVEDGKIIAYVKLDMFISLGLEPIGIVLRDCQTMYKHYL</sequence>
<dbReference type="Pfam" id="PF09563">
    <property type="entry name" value="RE_LlaJI"/>
    <property type="match status" value="1"/>
</dbReference>
<dbReference type="RefSeq" id="WP_119485198.1">
    <property type="nucleotide sequence ID" value="NZ_QYJN01000003.1"/>
</dbReference>
<keyword evidence="1" id="KW-0255">Endonuclease</keyword>
<proteinExistence type="predicted"/>
<accession>A0A3A0W480</accession>
<reference evidence="1 2" key="1">
    <citation type="journal article" date="2016" name="Front. Microbiol.">
        <title>Comprehensive Phylogenetic Analysis of Bovine Non-aureus Staphylococci Species Based on Whole-Genome Sequencing.</title>
        <authorList>
            <person name="Naushad S."/>
            <person name="Barkema H.W."/>
            <person name="Luby C."/>
            <person name="Condas L.A."/>
            <person name="Nobrega D.B."/>
            <person name="Carson D.A."/>
            <person name="De Buck J."/>
        </authorList>
    </citation>
    <scope>NUCLEOTIDE SEQUENCE [LARGE SCALE GENOMIC DNA]</scope>
    <source>
        <strain evidence="1 2">SNUC 4781</strain>
    </source>
</reference>
<organism evidence="1 2">
    <name type="scientific">Staphylococcus gallinarum</name>
    <dbReference type="NCBI Taxonomy" id="1293"/>
    <lineage>
        <taxon>Bacteria</taxon>
        <taxon>Bacillati</taxon>
        <taxon>Bacillota</taxon>
        <taxon>Bacilli</taxon>
        <taxon>Bacillales</taxon>
        <taxon>Staphylococcaceae</taxon>
        <taxon>Staphylococcus</taxon>
    </lineage>
</organism>
<dbReference type="InterPro" id="IPR018579">
    <property type="entry name" value="Restrct_endonuc_II_LlaJI"/>
</dbReference>
<evidence type="ECO:0000313" key="1">
    <source>
        <dbReference type="EMBL" id="RIP34973.1"/>
    </source>
</evidence>
<dbReference type="GO" id="GO:0004519">
    <property type="term" value="F:endonuclease activity"/>
    <property type="evidence" value="ECO:0007669"/>
    <property type="project" value="UniProtKB-KW"/>
</dbReference>
<dbReference type="Proteomes" id="UP000265541">
    <property type="component" value="Unassembled WGS sequence"/>
</dbReference>
<dbReference type="EMBL" id="QYJN01000003">
    <property type="protein sequence ID" value="RIP34973.1"/>
    <property type="molecule type" value="Genomic_DNA"/>
</dbReference>
<dbReference type="OrthoDB" id="9811025at2"/>
<gene>
    <name evidence="1" type="ORF">BUZ14_07310</name>
</gene>
<protein>
    <submittedName>
        <fullName evidence="1">LlaJI family restriction endonuclease</fullName>
    </submittedName>
</protein>
<evidence type="ECO:0000313" key="2">
    <source>
        <dbReference type="Proteomes" id="UP000265541"/>
    </source>
</evidence>